<dbReference type="AlphaFoldDB" id="A0A067SPV2"/>
<evidence type="ECO:0000313" key="3">
    <source>
        <dbReference type="Proteomes" id="UP000027222"/>
    </source>
</evidence>
<proteinExistence type="predicted"/>
<gene>
    <name evidence="2" type="ORF">GALMADRAFT_146148</name>
</gene>
<feature type="region of interest" description="Disordered" evidence="1">
    <location>
        <begin position="92"/>
        <end position="172"/>
    </location>
</feature>
<dbReference type="EMBL" id="KL142406">
    <property type="protein sequence ID" value="KDR68818.1"/>
    <property type="molecule type" value="Genomic_DNA"/>
</dbReference>
<accession>A0A067SPV2</accession>
<keyword evidence="3" id="KW-1185">Reference proteome</keyword>
<protein>
    <submittedName>
        <fullName evidence="2">Uncharacterized protein</fullName>
    </submittedName>
</protein>
<name>A0A067SPV2_GALM3</name>
<evidence type="ECO:0000256" key="1">
    <source>
        <dbReference type="SAM" id="MobiDB-lite"/>
    </source>
</evidence>
<dbReference type="HOGENOM" id="CLU_1555371_0_0_1"/>
<organism evidence="2 3">
    <name type="scientific">Galerina marginata (strain CBS 339.88)</name>
    <dbReference type="NCBI Taxonomy" id="685588"/>
    <lineage>
        <taxon>Eukaryota</taxon>
        <taxon>Fungi</taxon>
        <taxon>Dikarya</taxon>
        <taxon>Basidiomycota</taxon>
        <taxon>Agaricomycotina</taxon>
        <taxon>Agaricomycetes</taxon>
        <taxon>Agaricomycetidae</taxon>
        <taxon>Agaricales</taxon>
        <taxon>Agaricineae</taxon>
        <taxon>Strophariaceae</taxon>
        <taxon>Galerina</taxon>
    </lineage>
</organism>
<sequence>MACSSSSSTGPAAAVAAPPHCRHRVVLEQQQQHHTETLLQPPHVIVSQGEERGVAEVGEALMGARRREGLGGGAGKGSPLPRSTMNALRAVDAPSSHLDTSQTALCQQRALSSPPASCRPPRGKGEEERASGRNDGAGIEPASPRERPAMWNDVGRWARRIPSPRSAMSHDV</sequence>
<feature type="compositionally biased region" description="Basic and acidic residues" evidence="1">
    <location>
        <begin position="123"/>
        <end position="132"/>
    </location>
</feature>
<dbReference type="Proteomes" id="UP000027222">
    <property type="component" value="Unassembled WGS sequence"/>
</dbReference>
<feature type="compositionally biased region" description="Polar residues" evidence="1">
    <location>
        <begin position="97"/>
        <end position="115"/>
    </location>
</feature>
<reference evidence="3" key="1">
    <citation type="journal article" date="2014" name="Proc. Natl. Acad. Sci. U.S.A.">
        <title>Extensive sampling of basidiomycete genomes demonstrates inadequacy of the white-rot/brown-rot paradigm for wood decay fungi.</title>
        <authorList>
            <person name="Riley R."/>
            <person name="Salamov A.A."/>
            <person name="Brown D.W."/>
            <person name="Nagy L.G."/>
            <person name="Floudas D."/>
            <person name="Held B.W."/>
            <person name="Levasseur A."/>
            <person name="Lombard V."/>
            <person name="Morin E."/>
            <person name="Otillar R."/>
            <person name="Lindquist E.A."/>
            <person name="Sun H."/>
            <person name="LaButti K.M."/>
            <person name="Schmutz J."/>
            <person name="Jabbour D."/>
            <person name="Luo H."/>
            <person name="Baker S.E."/>
            <person name="Pisabarro A.G."/>
            <person name="Walton J.D."/>
            <person name="Blanchette R.A."/>
            <person name="Henrissat B."/>
            <person name="Martin F."/>
            <person name="Cullen D."/>
            <person name="Hibbett D.S."/>
            <person name="Grigoriev I.V."/>
        </authorList>
    </citation>
    <scope>NUCLEOTIDE SEQUENCE [LARGE SCALE GENOMIC DNA]</scope>
    <source>
        <strain evidence="3">CBS 339.88</strain>
    </source>
</reference>
<evidence type="ECO:0000313" key="2">
    <source>
        <dbReference type="EMBL" id="KDR68818.1"/>
    </source>
</evidence>